<proteinExistence type="predicted"/>
<evidence type="ECO:0000313" key="1">
    <source>
        <dbReference type="EMBL" id="QJA49115.1"/>
    </source>
</evidence>
<evidence type="ECO:0008006" key="3">
    <source>
        <dbReference type="Google" id="ProtNLM"/>
    </source>
</evidence>
<accession>A0A6H1ZPB0</accession>
<sequence length="160" mass="18421">MELSAKSVTSAIARAIFRTMIPSYVRQGFSANAMILDARKYMPMYQRATMLQDIRQFQGLLTGERVQGVMDRTRVISAAKMPSVDYGDRPKYRLWGTARFENPETSEEKAAYVTFYTNRNYSPQGYEAFMTDQIDVDEYIPGWVLLGVDFRVVERNSARI</sequence>
<reference evidence="1" key="1">
    <citation type="submission" date="2020-03" db="EMBL/GenBank/DDBJ databases">
        <title>The deep terrestrial virosphere.</title>
        <authorList>
            <person name="Holmfeldt K."/>
            <person name="Nilsson E."/>
            <person name="Simone D."/>
            <person name="Lopez-Fernandez M."/>
            <person name="Wu X."/>
            <person name="de Brujin I."/>
            <person name="Lundin D."/>
            <person name="Andersson A."/>
            <person name="Bertilsson S."/>
            <person name="Dopson M."/>
        </authorList>
    </citation>
    <scope>NUCLEOTIDE SEQUENCE</scope>
    <source>
        <strain evidence="1">TM448A01231</strain>
        <strain evidence="2">TM448B01337</strain>
    </source>
</reference>
<dbReference type="EMBL" id="MT144739">
    <property type="protein sequence ID" value="QJH98539.1"/>
    <property type="molecule type" value="Genomic_DNA"/>
</dbReference>
<dbReference type="AlphaFoldDB" id="A0A6H1ZPB0"/>
<name>A0A6H1ZPB0_9ZZZZ</name>
<gene>
    <name evidence="1" type="ORF">TM448A01231_0015</name>
    <name evidence="2" type="ORF">TM448B01337_0015</name>
</gene>
<evidence type="ECO:0000313" key="2">
    <source>
        <dbReference type="EMBL" id="QJH98539.1"/>
    </source>
</evidence>
<protein>
    <recommendedName>
        <fullName evidence="3">Capsid protein</fullName>
    </recommendedName>
</protein>
<organism evidence="1">
    <name type="scientific">viral metagenome</name>
    <dbReference type="NCBI Taxonomy" id="1070528"/>
    <lineage>
        <taxon>unclassified sequences</taxon>
        <taxon>metagenomes</taxon>
        <taxon>organismal metagenomes</taxon>
    </lineage>
</organism>
<dbReference type="EMBL" id="MT144118">
    <property type="protein sequence ID" value="QJA49115.1"/>
    <property type="molecule type" value="Genomic_DNA"/>
</dbReference>